<evidence type="ECO:0000313" key="1">
    <source>
        <dbReference type="EMBL" id="CAD7412300.1"/>
    </source>
</evidence>
<accession>A0A7R9DCV0</accession>
<dbReference type="SMART" id="SM00015">
    <property type="entry name" value="IQ"/>
    <property type="match status" value="2"/>
</dbReference>
<dbReference type="Gene3D" id="1.20.5.190">
    <property type="match status" value="1"/>
</dbReference>
<gene>
    <name evidence="1" type="ORF">TCEB3V08_LOCUS11321</name>
</gene>
<dbReference type="Pfam" id="PF00612">
    <property type="entry name" value="IQ"/>
    <property type="match status" value="2"/>
</dbReference>
<dbReference type="EMBL" id="OC322791">
    <property type="protein sequence ID" value="CAD7412300.1"/>
    <property type="molecule type" value="Genomic_DNA"/>
</dbReference>
<protein>
    <submittedName>
        <fullName evidence="1">Uncharacterized protein</fullName>
    </submittedName>
</protein>
<reference evidence="1" key="1">
    <citation type="submission" date="2020-11" db="EMBL/GenBank/DDBJ databases">
        <authorList>
            <person name="Tran Van P."/>
        </authorList>
    </citation>
    <scope>NUCLEOTIDE SEQUENCE</scope>
</reference>
<dbReference type="CDD" id="cd23767">
    <property type="entry name" value="IQCD"/>
    <property type="match status" value="2"/>
</dbReference>
<dbReference type="PROSITE" id="PS50096">
    <property type="entry name" value="IQ"/>
    <property type="match status" value="2"/>
</dbReference>
<name>A0A7R9DCV0_TIMCR</name>
<organism evidence="1">
    <name type="scientific">Timema cristinae</name>
    <name type="common">Walking stick</name>
    <dbReference type="NCBI Taxonomy" id="61476"/>
    <lineage>
        <taxon>Eukaryota</taxon>
        <taxon>Metazoa</taxon>
        <taxon>Ecdysozoa</taxon>
        <taxon>Arthropoda</taxon>
        <taxon>Hexapoda</taxon>
        <taxon>Insecta</taxon>
        <taxon>Pterygota</taxon>
        <taxon>Neoptera</taxon>
        <taxon>Polyneoptera</taxon>
        <taxon>Phasmatodea</taxon>
        <taxon>Timematodea</taxon>
        <taxon>Timematoidea</taxon>
        <taxon>Timematidae</taxon>
        <taxon>Timema</taxon>
    </lineage>
</organism>
<dbReference type="AlphaFoldDB" id="A0A7R9DCV0"/>
<dbReference type="InterPro" id="IPR000048">
    <property type="entry name" value="IQ_motif_EF-hand-BS"/>
</dbReference>
<sequence length="266" mass="29483">MQVLRHQPLYLYRFIADYLESVNTVKKHAQVAAKLVGEMLENAELESFLLKQGVSHDVANRASVIIQATFRGHRARKMQQEEQDLEHVQKFLKNLGVDEQSANEAARKIQATYRGHRLRQMDQEELDVTHVEELMKSLGLDVHSANEAASKIQVNGPVIHNFSLTASREAKDGLQSDWKLCPANGFPSDGAALLPRIIHDVDMALRGSKVGPRLRKRTICALQTGTNMSNAQGLLKTLGLDEHTANEAATKIQASSSFSSRVSHGS</sequence>
<proteinExistence type="predicted"/>